<reference evidence="1" key="1">
    <citation type="submission" date="2022-08" db="UniProtKB">
        <authorList>
            <consortium name="EnsemblMetazoa"/>
        </authorList>
    </citation>
    <scope>IDENTIFICATION</scope>
    <source>
        <strain evidence="1">Israel</strain>
    </source>
</reference>
<dbReference type="AlphaFoldDB" id="A0A1B0DC42"/>
<dbReference type="EnsemblMetazoa" id="PPAI005381-RA">
    <property type="protein sequence ID" value="PPAI005381-PA"/>
    <property type="gene ID" value="PPAI005381"/>
</dbReference>
<organism evidence="1 2">
    <name type="scientific">Phlebotomus papatasi</name>
    <name type="common">Sandfly</name>
    <dbReference type="NCBI Taxonomy" id="29031"/>
    <lineage>
        <taxon>Eukaryota</taxon>
        <taxon>Metazoa</taxon>
        <taxon>Ecdysozoa</taxon>
        <taxon>Arthropoda</taxon>
        <taxon>Hexapoda</taxon>
        <taxon>Insecta</taxon>
        <taxon>Pterygota</taxon>
        <taxon>Neoptera</taxon>
        <taxon>Endopterygota</taxon>
        <taxon>Diptera</taxon>
        <taxon>Nematocera</taxon>
        <taxon>Psychodoidea</taxon>
        <taxon>Psychodidae</taxon>
        <taxon>Phlebotomus</taxon>
        <taxon>Phlebotomus</taxon>
    </lineage>
</organism>
<dbReference type="VEuPathDB" id="VectorBase:PPAI005381"/>
<dbReference type="EMBL" id="AJVK01005001">
    <property type="status" value="NOT_ANNOTATED_CDS"/>
    <property type="molecule type" value="Genomic_DNA"/>
</dbReference>
<evidence type="ECO:0000313" key="2">
    <source>
        <dbReference type="Proteomes" id="UP000092462"/>
    </source>
</evidence>
<proteinExistence type="predicted"/>
<accession>A0A1B0DC42</accession>
<protein>
    <submittedName>
        <fullName evidence="1">Uncharacterized protein</fullName>
    </submittedName>
</protein>
<name>A0A1B0DC42_PHLPP</name>
<keyword evidence="2" id="KW-1185">Reference proteome</keyword>
<sequence length="88" mass="9291">MEGPRLFFKPTWIIPLLVVFLDFSMAKPVPILGAVTGLAGGATGGSLPNLDYLREMTSGLNFNPEDISEMLGGLGGGLFLLFVGAFTD</sequence>
<evidence type="ECO:0000313" key="1">
    <source>
        <dbReference type="EnsemblMetazoa" id="PPAI005381-PA"/>
    </source>
</evidence>
<dbReference type="Proteomes" id="UP000092462">
    <property type="component" value="Unassembled WGS sequence"/>
</dbReference>